<accession>A0AC35UHD6</accession>
<proteinExistence type="predicted"/>
<evidence type="ECO:0000313" key="2">
    <source>
        <dbReference type="WBParaSite" id="RSKR_0001186800.1"/>
    </source>
</evidence>
<protein>
    <submittedName>
        <fullName evidence="2">Reverse transcriptase domain-containing protein</fullName>
    </submittedName>
</protein>
<dbReference type="Proteomes" id="UP000095286">
    <property type="component" value="Unplaced"/>
</dbReference>
<dbReference type="WBParaSite" id="RSKR_0001186800.1">
    <property type="protein sequence ID" value="RSKR_0001186800.1"/>
    <property type="gene ID" value="RSKR_0001186800"/>
</dbReference>
<name>A0AC35UHD6_9BILA</name>
<evidence type="ECO:0000313" key="1">
    <source>
        <dbReference type="Proteomes" id="UP000095286"/>
    </source>
</evidence>
<sequence length="146" mass="16954">EIIEKSIKGTDASKRCHSNQERGFDKLLWFNRYLEERRSPKRCKNSKLLLLFQKGCRKDAANYRPLSLTSHVYKIYAGLILSKLNPILSTEIGPYQHGFKKDVSTANPILIVENILEKPTNTKQTLECYLLIMQKLSILYCVLMYL</sequence>
<reference evidence="2" key="1">
    <citation type="submission" date="2016-11" db="UniProtKB">
        <authorList>
            <consortium name="WormBaseParasite"/>
        </authorList>
    </citation>
    <scope>IDENTIFICATION</scope>
    <source>
        <strain evidence="2">KR3021</strain>
    </source>
</reference>
<organism evidence="1 2">
    <name type="scientific">Rhabditophanes sp. KR3021</name>
    <dbReference type="NCBI Taxonomy" id="114890"/>
    <lineage>
        <taxon>Eukaryota</taxon>
        <taxon>Metazoa</taxon>
        <taxon>Ecdysozoa</taxon>
        <taxon>Nematoda</taxon>
        <taxon>Chromadorea</taxon>
        <taxon>Rhabditida</taxon>
        <taxon>Tylenchina</taxon>
        <taxon>Panagrolaimomorpha</taxon>
        <taxon>Strongyloidoidea</taxon>
        <taxon>Alloionematidae</taxon>
        <taxon>Rhabditophanes</taxon>
    </lineage>
</organism>